<keyword evidence="14" id="KW-1185">Reference proteome</keyword>
<dbReference type="AlphaFoldDB" id="W0DGW7"/>
<feature type="domain" description="CobQ/CobB/MinD/ParA nucleotide binding" evidence="12">
    <location>
        <begin position="6"/>
        <end position="220"/>
    </location>
</feature>
<evidence type="ECO:0000256" key="4">
    <source>
        <dbReference type="ARBA" id="ARBA00022618"/>
    </source>
</evidence>
<accession>W0DGW7</accession>
<evidence type="ECO:0000256" key="5">
    <source>
        <dbReference type="ARBA" id="ARBA00022741"/>
    </source>
</evidence>
<evidence type="ECO:0000256" key="3">
    <source>
        <dbReference type="ARBA" id="ARBA00016887"/>
    </source>
</evidence>
<dbReference type="STRING" id="75906.THERU_05865"/>
<dbReference type="NCBIfam" id="TIGR01968">
    <property type="entry name" value="minD_bact"/>
    <property type="match status" value="1"/>
</dbReference>
<dbReference type="PANTHER" id="PTHR43384">
    <property type="entry name" value="SEPTUM SITE-DETERMINING PROTEIN MIND HOMOLOG, CHLOROPLASTIC-RELATED"/>
    <property type="match status" value="1"/>
</dbReference>
<dbReference type="eggNOG" id="COG2894">
    <property type="taxonomic scope" value="Bacteria"/>
</dbReference>
<sequence length="263" mass="29321">MTKVFVVTSGKGGVGKTTITANLSVALAKMEKKVLCIDADIGLRNLDMILGLENRIVYDVLDVLEGRVDFQKALVKDKRGFSLWLLPANQTKNKDAVDPEKWLKLVEDIKSLGQYDYIFIDSPAGIERGFQIASSPADSALVVVNPEVSSVRDADRIIGLLENMGKTDYKLIINRIRWDAVEKGQMLSVEDIVEILRAPLLGVVPEEPKLVDFTNRGEPIVLEDYPASRALMDIARRIAGEDVPMVYHGQKKGLLERLFGRWQ</sequence>
<dbReference type="SUPFAM" id="SSF52540">
    <property type="entry name" value="P-loop containing nucleoside triphosphate hydrolases"/>
    <property type="match status" value="1"/>
</dbReference>
<dbReference type="InterPro" id="IPR027417">
    <property type="entry name" value="P-loop_NTPase"/>
</dbReference>
<comment type="subunit">
    <text evidence="2">Interacts with MinC and FtsZ.</text>
</comment>
<dbReference type="OrthoDB" id="9773088at2"/>
<evidence type="ECO:0000256" key="10">
    <source>
        <dbReference type="ARBA" id="ARBA00032845"/>
    </source>
</evidence>
<proteinExistence type="inferred from homology"/>
<reference evidence="13 14" key="1">
    <citation type="submission" date="2013-12" db="EMBL/GenBank/DDBJ databases">
        <authorList>
            <consortium name="DOE Joint Genome Institute"/>
            <person name="Eisen J."/>
            <person name="Huntemann M."/>
            <person name="Han J."/>
            <person name="Chen A."/>
            <person name="Kyrpides N."/>
            <person name="Mavromatis K."/>
            <person name="Markowitz V."/>
            <person name="Palaniappan K."/>
            <person name="Ivanova N."/>
            <person name="Schaumberg A."/>
            <person name="Pati A."/>
            <person name="Liolios K."/>
            <person name="Nordberg H.P."/>
            <person name="Cantor M.N."/>
            <person name="Hua S.X."/>
            <person name="Woyke T."/>
        </authorList>
    </citation>
    <scope>NUCLEOTIDE SEQUENCE [LARGE SCALE GENOMIC DNA]</scope>
    <source>
        <strain evidence="13 14">DSM 23557</strain>
    </source>
</reference>
<dbReference type="PANTHER" id="PTHR43384:SF6">
    <property type="entry name" value="SEPTUM SITE-DETERMINING PROTEIN MIND HOMOLOG, CHLOROPLASTIC"/>
    <property type="match status" value="1"/>
</dbReference>
<evidence type="ECO:0000313" key="13">
    <source>
        <dbReference type="EMBL" id="AHE96263.1"/>
    </source>
</evidence>
<evidence type="ECO:0000256" key="9">
    <source>
        <dbReference type="ARBA" id="ARBA00025436"/>
    </source>
</evidence>
<comment type="function">
    <text evidence="9">ATPase required for the correct placement of the division site. Cell division inhibitors MinC and MinD act in concert to form an inhibitor capable of blocking formation of the polar Z ring septums. Rapidly oscillates between the poles of the cell to destabilize FtsZ filaments that have formed before they mature into polar Z rings.</text>
</comment>
<dbReference type="InterPro" id="IPR025501">
    <property type="entry name" value="MinD_FleN"/>
</dbReference>
<keyword evidence="4" id="KW-0132">Cell division</keyword>
<protein>
    <recommendedName>
        <fullName evidence="3">Septum site-determining protein MinD</fullName>
    </recommendedName>
    <alternativeName>
        <fullName evidence="10">Cell division inhibitor MinD</fullName>
    </alternativeName>
</protein>
<evidence type="ECO:0000256" key="8">
    <source>
        <dbReference type="ARBA" id="ARBA00023306"/>
    </source>
</evidence>
<name>W0DGW7_9AQUI</name>
<keyword evidence="7" id="KW-0717">Septation</keyword>
<dbReference type="InterPro" id="IPR010223">
    <property type="entry name" value="MinD"/>
</dbReference>
<feature type="binding site" evidence="11">
    <location>
        <begin position="11"/>
        <end position="18"/>
    </location>
    <ligand>
        <name>ATP</name>
        <dbReference type="ChEBI" id="CHEBI:30616"/>
    </ligand>
</feature>
<dbReference type="KEGG" id="trd:THERU_05865"/>
<dbReference type="PATRIC" id="fig|75906.3.peg.1140"/>
<evidence type="ECO:0000256" key="1">
    <source>
        <dbReference type="ARBA" id="ARBA00010257"/>
    </source>
</evidence>
<dbReference type="Proteomes" id="UP000018914">
    <property type="component" value="Chromosome"/>
</dbReference>
<dbReference type="CDD" id="cd02036">
    <property type="entry name" value="MinD"/>
    <property type="match status" value="1"/>
</dbReference>
<evidence type="ECO:0000259" key="12">
    <source>
        <dbReference type="Pfam" id="PF01656"/>
    </source>
</evidence>
<dbReference type="GO" id="GO:0009898">
    <property type="term" value="C:cytoplasmic side of plasma membrane"/>
    <property type="evidence" value="ECO:0007669"/>
    <property type="project" value="TreeGrafter"/>
</dbReference>
<evidence type="ECO:0000313" key="14">
    <source>
        <dbReference type="Proteomes" id="UP000018914"/>
    </source>
</evidence>
<dbReference type="InterPro" id="IPR002586">
    <property type="entry name" value="CobQ/CobB/MinD/ParA_Nub-bd_dom"/>
</dbReference>
<comment type="similarity">
    <text evidence="1">Belongs to the ParA family. MinD subfamily.</text>
</comment>
<keyword evidence="5 11" id="KW-0547">Nucleotide-binding</keyword>
<dbReference type="GO" id="GO:0016887">
    <property type="term" value="F:ATP hydrolysis activity"/>
    <property type="evidence" value="ECO:0007669"/>
    <property type="project" value="InterPro"/>
</dbReference>
<dbReference type="PIRSF" id="PIRSF003092">
    <property type="entry name" value="MinD"/>
    <property type="match status" value="1"/>
</dbReference>
<gene>
    <name evidence="13" type="ORF">THERU_05865</name>
</gene>
<dbReference type="RefSeq" id="WP_025306318.1">
    <property type="nucleotide sequence ID" value="NZ_CP007028.1"/>
</dbReference>
<evidence type="ECO:0000256" key="6">
    <source>
        <dbReference type="ARBA" id="ARBA00022840"/>
    </source>
</evidence>
<dbReference type="Gene3D" id="3.40.50.300">
    <property type="entry name" value="P-loop containing nucleotide triphosphate hydrolases"/>
    <property type="match status" value="1"/>
</dbReference>
<organism evidence="14">
    <name type="scientific">Thermocrinis ruber</name>
    <dbReference type="NCBI Taxonomy" id="75906"/>
    <lineage>
        <taxon>Bacteria</taxon>
        <taxon>Pseudomonadati</taxon>
        <taxon>Aquificota</taxon>
        <taxon>Aquificia</taxon>
        <taxon>Aquificales</taxon>
        <taxon>Aquificaceae</taxon>
        <taxon>Thermocrinis</taxon>
    </lineage>
</organism>
<dbReference type="EMBL" id="CP007028">
    <property type="protein sequence ID" value="AHE96263.1"/>
    <property type="molecule type" value="Genomic_DNA"/>
</dbReference>
<keyword evidence="6 11" id="KW-0067">ATP-binding</keyword>
<evidence type="ECO:0000256" key="7">
    <source>
        <dbReference type="ARBA" id="ARBA00023210"/>
    </source>
</evidence>
<dbReference type="GO" id="GO:0005524">
    <property type="term" value="F:ATP binding"/>
    <property type="evidence" value="ECO:0007669"/>
    <property type="project" value="UniProtKB-KW"/>
</dbReference>
<dbReference type="GO" id="GO:0051782">
    <property type="term" value="P:negative regulation of cell division"/>
    <property type="evidence" value="ECO:0007669"/>
    <property type="project" value="TreeGrafter"/>
</dbReference>
<keyword evidence="8" id="KW-0131">Cell cycle</keyword>
<dbReference type="HOGENOM" id="CLU_037612_0_1_0"/>
<dbReference type="GO" id="GO:0000917">
    <property type="term" value="P:division septum assembly"/>
    <property type="evidence" value="ECO:0007669"/>
    <property type="project" value="UniProtKB-KW"/>
</dbReference>
<dbReference type="FunFam" id="3.40.50.300:FF:000068">
    <property type="entry name" value="Site-determining protein"/>
    <property type="match status" value="1"/>
</dbReference>
<dbReference type="InterPro" id="IPR050625">
    <property type="entry name" value="ParA/MinD_ATPase"/>
</dbReference>
<dbReference type="Pfam" id="PF01656">
    <property type="entry name" value="CbiA"/>
    <property type="match status" value="1"/>
</dbReference>
<evidence type="ECO:0000256" key="11">
    <source>
        <dbReference type="PIRSR" id="PIRSR003092-1"/>
    </source>
</evidence>
<evidence type="ECO:0000256" key="2">
    <source>
        <dbReference type="ARBA" id="ARBA00011626"/>
    </source>
</evidence>
<dbReference type="GO" id="GO:0005829">
    <property type="term" value="C:cytosol"/>
    <property type="evidence" value="ECO:0007669"/>
    <property type="project" value="TreeGrafter"/>
</dbReference>